<accession>A0ABM4AB48</accession>
<name>A0ABM4AB48_ZIZJJ</name>
<dbReference type="InterPro" id="IPR032675">
    <property type="entry name" value="LRR_dom_sf"/>
</dbReference>
<dbReference type="Pfam" id="PF23286">
    <property type="entry name" value="LRR_13"/>
    <property type="match status" value="1"/>
</dbReference>
<evidence type="ECO:0000259" key="9">
    <source>
        <dbReference type="PROSITE" id="PS50104"/>
    </source>
</evidence>
<dbReference type="Pfam" id="PF20160">
    <property type="entry name" value="C-JID"/>
    <property type="match status" value="1"/>
</dbReference>
<keyword evidence="4" id="KW-0378">Hydrolase</keyword>
<dbReference type="Proteomes" id="UP001652623">
    <property type="component" value="Chromosome 6"/>
</dbReference>
<dbReference type="InterPro" id="IPR002182">
    <property type="entry name" value="NB-ARC"/>
</dbReference>
<evidence type="ECO:0000313" key="10">
    <source>
        <dbReference type="Proteomes" id="UP001652623"/>
    </source>
</evidence>
<dbReference type="RefSeq" id="XP_060673941.1">
    <property type="nucleotide sequence ID" value="XM_060817958.1"/>
</dbReference>
<keyword evidence="3" id="KW-0677">Repeat</keyword>
<dbReference type="InterPro" id="IPR027417">
    <property type="entry name" value="P-loop_NTPase"/>
</dbReference>
<dbReference type="EC" id="3.2.2.6" evidence="1"/>
<sequence length="1263" mass="144622">MASSSPDSSAIYPQQKYKFPKKYDVFLSFRGEDTRDTFATYLYGALSANQILTFMDHKVEIGDEISPTLCKAIEESKIWVIIFSKNFASSTWCLDELVHILECKKRNKQSSIMPIFYGIDPSVVRKQEGSYKVAFDAHGKRFKDRMEKVHEWRAALTETSNICGLDAKNFRYFNFLPEVKLVQKIVEDISLKLRKFQPSNEHYKGWLVGIEKNIKEINSLLSIDSIDVRIIGIWGMGGIGKTTLASVVYQRLSYSQFEGCSFLSNVREEYARCGPNRLRKKLLSELLNDKAILKMGTPFAASPCIFNRLRHKKVLMVLDDVDNWTQLEALVEGYDQLAPGSRIIVTSRNVQVLKKVANRNIHKVERLSHIESLELFCLHAFGNNSPPVDDEMLLNKVAMYADGNPLALKVLGSFLNSKSKEKWENALNKFKKFPDKNILNVLATSYEGLDKGTQNIFLDIACLFNGPFIRDHVESLLDDGNSWVKVGISDLIEKSLIDYDRYSEDNELRMHDLLQQMGQKIICDGHTEPGHRSRIWDAKEIRHVLERNTVSANVLLDPSKNDSNIVLINKKQIIRCGTIAVEIISFNMSEMTRHVKVCRAAFSKMCNLRILKIYCDDNIGDSKVKLHLLKGLDSYLSDKLNYFHWDLYPLESLPSNFTPENLVELILRGSHVQKLWNHEVQSLPVLRRMDLSYSKLLRQIPHLSHLAPNLESINLESCTSLVQVFPCIENLHKLTYLNLNGCSKLREFKEISSSGWYLDLVKCGGIKNFLSNICQQKLTFLKSFGNNILSLSSPGVHICQKFPMNLTVLRLSGTPIEAVPLSIGSLFGLVQFDLRDCERLRSLPTSICKLKSLQSLDLSGCVKLEKFPEILEPMEHLKSLVISGAGIKELPESIENLISIESLNLYSCREIEFLPDKLCNLRELRYLWLGFCSKLQKLPPLPPALISLEVQRCESLKSLDLPLFCTDVNARHCTSLEKVSDWRPALQHQLYSDFSKSLEKISEIAQWRKYQTFYTMSKRFANFFGCHKLNQDTCNTIIADYAIFKILRPANPEVEFCYPGNQIPKWFSNQTSGTSQKIMLPPFWNNDNFLGLALCVVGCLKKIKPYADVEINCILKAIGDDSPYEFYENPLFWANNECSDHVLMWYVPTWKLSKPNWPSSCSIEASLHVWPSFFDSNVKKHVNLGSEYFEIKKWGVWFVNKEDVEKFNAETIQSKRKRQDFDNECSNASGSDQFLSSCSHEEEDDDESHLTIHLKKFKQTSGF</sequence>
<dbReference type="InterPro" id="IPR058192">
    <property type="entry name" value="WHD_ROQ1-like"/>
</dbReference>
<evidence type="ECO:0000256" key="2">
    <source>
        <dbReference type="ARBA" id="ARBA00022614"/>
    </source>
</evidence>
<dbReference type="InterPro" id="IPR000157">
    <property type="entry name" value="TIR_dom"/>
</dbReference>
<evidence type="ECO:0000256" key="8">
    <source>
        <dbReference type="SAM" id="MobiDB-lite"/>
    </source>
</evidence>
<organism evidence="10 11">
    <name type="scientific">Ziziphus jujuba</name>
    <name type="common">Chinese jujube</name>
    <name type="synonym">Ziziphus sativa</name>
    <dbReference type="NCBI Taxonomy" id="326968"/>
    <lineage>
        <taxon>Eukaryota</taxon>
        <taxon>Viridiplantae</taxon>
        <taxon>Streptophyta</taxon>
        <taxon>Embryophyta</taxon>
        <taxon>Tracheophyta</taxon>
        <taxon>Spermatophyta</taxon>
        <taxon>Magnoliopsida</taxon>
        <taxon>eudicotyledons</taxon>
        <taxon>Gunneridae</taxon>
        <taxon>Pentapetalae</taxon>
        <taxon>rosids</taxon>
        <taxon>fabids</taxon>
        <taxon>Rosales</taxon>
        <taxon>Rhamnaceae</taxon>
        <taxon>Paliureae</taxon>
        <taxon>Ziziphus</taxon>
    </lineage>
</organism>
<keyword evidence="6" id="KW-0520">NAD</keyword>
<dbReference type="InterPro" id="IPR058546">
    <property type="entry name" value="RPS4B/Roq1-like_LRR"/>
</dbReference>
<dbReference type="InterPro" id="IPR035897">
    <property type="entry name" value="Toll_tir_struct_dom_sf"/>
</dbReference>
<dbReference type="Gene3D" id="3.80.10.10">
    <property type="entry name" value="Ribonuclease Inhibitor"/>
    <property type="match status" value="2"/>
</dbReference>
<protein>
    <recommendedName>
        <fullName evidence="1">ADP-ribosyl cyclase/cyclic ADP-ribose hydrolase</fullName>
        <ecNumber evidence="1">3.2.2.6</ecNumber>
    </recommendedName>
</protein>
<dbReference type="PANTHER" id="PTHR11017:SF574">
    <property type="entry name" value="ADP-RIBOSYL CYCLASE_CYCLIC ADP-RIBOSE HYDROLASE"/>
    <property type="match status" value="1"/>
</dbReference>
<evidence type="ECO:0000256" key="6">
    <source>
        <dbReference type="ARBA" id="ARBA00023027"/>
    </source>
</evidence>
<evidence type="ECO:0000256" key="5">
    <source>
        <dbReference type="ARBA" id="ARBA00022821"/>
    </source>
</evidence>
<dbReference type="SUPFAM" id="SSF52540">
    <property type="entry name" value="P-loop containing nucleoside triphosphate hydrolases"/>
    <property type="match status" value="1"/>
</dbReference>
<dbReference type="PANTHER" id="PTHR11017">
    <property type="entry name" value="LEUCINE-RICH REPEAT-CONTAINING PROTEIN"/>
    <property type="match status" value="1"/>
</dbReference>
<feature type="compositionally biased region" description="Polar residues" evidence="8">
    <location>
        <begin position="1224"/>
        <end position="1235"/>
    </location>
</feature>
<dbReference type="InterPro" id="IPR044974">
    <property type="entry name" value="Disease_R_plants"/>
</dbReference>
<dbReference type="Pfam" id="PF01582">
    <property type="entry name" value="TIR"/>
    <property type="match status" value="1"/>
</dbReference>
<dbReference type="SMART" id="SM00255">
    <property type="entry name" value="TIR"/>
    <property type="match status" value="1"/>
</dbReference>
<keyword evidence="2" id="KW-0433">Leucine-rich repeat</keyword>
<dbReference type="GeneID" id="107430131"/>
<proteinExistence type="predicted"/>
<dbReference type="InterPro" id="IPR045344">
    <property type="entry name" value="C-JID"/>
</dbReference>
<evidence type="ECO:0000256" key="4">
    <source>
        <dbReference type="ARBA" id="ARBA00022801"/>
    </source>
</evidence>
<dbReference type="PROSITE" id="PS50104">
    <property type="entry name" value="TIR"/>
    <property type="match status" value="1"/>
</dbReference>
<dbReference type="SUPFAM" id="SSF52200">
    <property type="entry name" value="Toll/Interleukin receptor TIR domain"/>
    <property type="match status" value="1"/>
</dbReference>
<keyword evidence="5" id="KW-0611">Plant defense</keyword>
<dbReference type="InterPro" id="IPR042197">
    <property type="entry name" value="Apaf_helical"/>
</dbReference>
<feature type="domain" description="TIR" evidence="9">
    <location>
        <begin position="21"/>
        <end position="193"/>
    </location>
</feature>
<dbReference type="SUPFAM" id="SSF52058">
    <property type="entry name" value="L domain-like"/>
    <property type="match status" value="1"/>
</dbReference>
<evidence type="ECO:0000256" key="7">
    <source>
        <dbReference type="ARBA" id="ARBA00047304"/>
    </source>
</evidence>
<evidence type="ECO:0000256" key="1">
    <source>
        <dbReference type="ARBA" id="ARBA00011982"/>
    </source>
</evidence>
<feature type="region of interest" description="Disordered" evidence="8">
    <location>
        <begin position="1222"/>
        <end position="1246"/>
    </location>
</feature>
<gene>
    <name evidence="11" type="primary">LOC107430131</name>
</gene>
<dbReference type="Gene3D" id="3.40.50.10140">
    <property type="entry name" value="Toll/interleukin-1 receptor homology (TIR) domain"/>
    <property type="match status" value="1"/>
</dbReference>
<dbReference type="Gene3D" id="1.10.8.430">
    <property type="entry name" value="Helical domain of apoptotic protease-activating factors"/>
    <property type="match status" value="1"/>
</dbReference>
<evidence type="ECO:0000313" key="11">
    <source>
        <dbReference type="RefSeq" id="XP_060673941.1"/>
    </source>
</evidence>
<dbReference type="PRINTS" id="PR00364">
    <property type="entry name" value="DISEASERSIST"/>
</dbReference>
<comment type="catalytic activity">
    <reaction evidence="7">
        <text>NAD(+) + H2O = ADP-D-ribose + nicotinamide + H(+)</text>
        <dbReference type="Rhea" id="RHEA:16301"/>
        <dbReference type="ChEBI" id="CHEBI:15377"/>
        <dbReference type="ChEBI" id="CHEBI:15378"/>
        <dbReference type="ChEBI" id="CHEBI:17154"/>
        <dbReference type="ChEBI" id="CHEBI:57540"/>
        <dbReference type="ChEBI" id="CHEBI:57967"/>
        <dbReference type="EC" id="3.2.2.6"/>
    </reaction>
    <physiologicalReaction direction="left-to-right" evidence="7">
        <dbReference type="Rhea" id="RHEA:16302"/>
    </physiologicalReaction>
</comment>
<keyword evidence="10" id="KW-1185">Reference proteome</keyword>
<reference evidence="11" key="1">
    <citation type="submission" date="2025-08" db="UniProtKB">
        <authorList>
            <consortium name="RefSeq"/>
        </authorList>
    </citation>
    <scope>IDENTIFICATION</scope>
    <source>
        <tissue evidence="11">Seedling</tissue>
    </source>
</reference>
<evidence type="ECO:0000256" key="3">
    <source>
        <dbReference type="ARBA" id="ARBA00022737"/>
    </source>
</evidence>
<dbReference type="Gene3D" id="3.40.50.300">
    <property type="entry name" value="P-loop containing nucleotide triphosphate hydrolases"/>
    <property type="match status" value="1"/>
</dbReference>
<dbReference type="Pfam" id="PF00931">
    <property type="entry name" value="NB-ARC"/>
    <property type="match status" value="1"/>
</dbReference>
<dbReference type="Pfam" id="PF23282">
    <property type="entry name" value="WHD_ROQ1"/>
    <property type="match status" value="1"/>
</dbReference>